<proteinExistence type="predicted"/>
<gene>
    <name evidence="1" type="ORF">NTE_02992</name>
</gene>
<evidence type="ECO:0000313" key="2">
    <source>
        <dbReference type="Proteomes" id="UP000028194"/>
    </source>
</evidence>
<protein>
    <submittedName>
        <fullName evidence="1">Uncharacterized protein</fullName>
    </submittedName>
</protein>
<accession>A0A075MWK2</accession>
<evidence type="ECO:0000313" key="1">
    <source>
        <dbReference type="EMBL" id="AIF85027.1"/>
    </source>
</evidence>
<organism evidence="1 2">
    <name type="scientific">Candidatus Nitrososphaera evergladensis SR1</name>
    <dbReference type="NCBI Taxonomy" id="1459636"/>
    <lineage>
        <taxon>Archaea</taxon>
        <taxon>Nitrososphaerota</taxon>
        <taxon>Nitrososphaeria</taxon>
        <taxon>Nitrososphaerales</taxon>
        <taxon>Nitrososphaeraceae</taxon>
        <taxon>Nitrososphaera</taxon>
    </lineage>
</organism>
<dbReference type="Proteomes" id="UP000028194">
    <property type="component" value="Chromosome"/>
</dbReference>
<keyword evidence="2" id="KW-1185">Reference proteome</keyword>
<dbReference type="KEGG" id="nev:NTE_02992"/>
<dbReference type="EMBL" id="CP007174">
    <property type="protein sequence ID" value="AIF85027.1"/>
    <property type="molecule type" value="Genomic_DNA"/>
</dbReference>
<dbReference type="HOGENOM" id="CLU_590015_0_0_2"/>
<name>A0A075MWK2_9ARCH</name>
<dbReference type="AlphaFoldDB" id="A0A075MWK2"/>
<sequence length="463" mass="53612">MLLADILKLKAELEKKSEDQLKELDLTNYELDFVLPYMLIDHIPKNLDLVMDIVERKLKVRWALHDSWAYLVNKVGAARFEEAMEVVDKWFNEPNLKTKISNIIPELCRNIDKIRLLPFLENWAKQDEVRLDTAMDSLSMVMFKVILDIGRKIPASDILKQAESKESEFLRRSLHLLEGIAKHKDLDVSFFIGGEENKIFQCASVIEAIKYYRDSLDYDQIRQAASIYHNIESFMGKSWFMKMKDERNKTNVVLRLMSFNDKNFLSNFNITLGNILSEKLPGTKQLRMNLQSKALRQDYATLSEIGFLSHFLRKSKIELYPSVGVKKLDFKIWISESPILFEVKNLAMYRYLKALEGTFITLPDTVKRKICTEYDEQLMSLDIDLPLLMAIDLRDSEAGIDEVGASTRYFEGKMKNLTGVVLFRNPLYHSSKSKTEGMIITNDFAINPLSPSTLEKLKQVLFA</sequence>
<reference evidence="1 2" key="1">
    <citation type="journal article" date="2014" name="PLoS ONE">
        <title>Genome Sequence of Candidatus Nitrososphaera evergladensis from Group I.1b Enriched from Everglades Soil Reveals Novel Genomic Features of the Ammonia-Oxidizing Archaea.</title>
        <authorList>
            <person name="Zhalnina K.V."/>
            <person name="Dias R."/>
            <person name="Leonard M.T."/>
            <person name="Dorr de Quadros P."/>
            <person name="Camargo F.A."/>
            <person name="Drew J.C."/>
            <person name="Farmerie W.G."/>
            <person name="Daroub S.H."/>
            <person name="Triplett E.W."/>
        </authorList>
    </citation>
    <scope>NUCLEOTIDE SEQUENCE [LARGE SCALE GENOMIC DNA]</scope>
    <source>
        <strain evidence="1 2">SR1</strain>
    </source>
</reference>